<dbReference type="STRING" id="1754190.A0A1Y2FTS1"/>
<dbReference type="EMBL" id="MCOG01000002">
    <property type="protein sequence ID" value="ORY86586.1"/>
    <property type="molecule type" value="Genomic_DNA"/>
</dbReference>
<evidence type="ECO:0008006" key="4">
    <source>
        <dbReference type="Google" id="ProtNLM"/>
    </source>
</evidence>
<evidence type="ECO:0000256" key="1">
    <source>
        <dbReference type="SAM" id="MobiDB-lite"/>
    </source>
</evidence>
<dbReference type="PANTHER" id="PTHR28265:SF1">
    <property type="entry name" value="MAINTENANCE OF TELOMERE CAPPING PROTEIN 1"/>
    <property type="match status" value="1"/>
</dbReference>
<feature type="region of interest" description="Disordered" evidence="1">
    <location>
        <begin position="54"/>
        <end position="97"/>
    </location>
</feature>
<name>A0A1Y2FTS1_9FUNG</name>
<gene>
    <name evidence="2" type="ORF">LY90DRAFT_663231</name>
</gene>
<accession>A0A1Y2FTS1</accession>
<evidence type="ECO:0000313" key="3">
    <source>
        <dbReference type="Proteomes" id="UP000193920"/>
    </source>
</evidence>
<dbReference type="AlphaFoldDB" id="A0A1Y2FTS1"/>
<feature type="compositionally biased region" description="Low complexity" evidence="1">
    <location>
        <begin position="54"/>
        <end position="90"/>
    </location>
</feature>
<sequence length="418" mass="47138">MSNATHNDVLQFLESLDNLQSQTVNETNKTNAPATSTATTTESVLQFLDEITNTTTTTTTGNSGPSTSTTKKAEPTVTTTSATATATASVEQKQEEKKGWNWGTFWNSAQNTVNQASQNLKKGVEAAQRNIEGNERLRGIASQFNKENIEKLGNDLKKMTVNVIDSIAPPIGGFNPDNETTLWLQINDNKDFVEQANDVVKYVVEEMFDNSSVKKNVIKGKFNIKNEILPKEKQQQSISVGINDVMKTADNAFNEFITAHPKREPKVQQVTVDNPENSNPSGTTTTTTTTEIVTSYYDMFLYIQPFSIDLTRPNTEKTVNHIAYYILYYYPNYEDPKKDIFINYITQSVSCKDNMETKQEIEEENNPLRSQIYEEWNDDRKLKVIEGGVWTVFEELLIRMKDYRYDAEAVAGLSGQII</sequence>
<dbReference type="PANTHER" id="PTHR28265">
    <property type="entry name" value="MAINTENANCE OF TELOMERE CAPPING PROTEIN 1"/>
    <property type="match status" value="1"/>
</dbReference>
<organism evidence="2 3">
    <name type="scientific">Neocallimastix californiae</name>
    <dbReference type="NCBI Taxonomy" id="1754190"/>
    <lineage>
        <taxon>Eukaryota</taxon>
        <taxon>Fungi</taxon>
        <taxon>Fungi incertae sedis</taxon>
        <taxon>Chytridiomycota</taxon>
        <taxon>Chytridiomycota incertae sedis</taxon>
        <taxon>Neocallimastigomycetes</taxon>
        <taxon>Neocallimastigales</taxon>
        <taxon>Neocallimastigaceae</taxon>
        <taxon>Neocallimastix</taxon>
    </lineage>
</organism>
<keyword evidence="3" id="KW-1185">Reference proteome</keyword>
<proteinExistence type="predicted"/>
<dbReference type="Proteomes" id="UP000193920">
    <property type="component" value="Unassembled WGS sequence"/>
</dbReference>
<dbReference type="Pfam" id="PF10310">
    <property type="entry name" value="DUF5427"/>
    <property type="match status" value="1"/>
</dbReference>
<dbReference type="OrthoDB" id="2134339at2759"/>
<reference evidence="2 3" key="1">
    <citation type="submission" date="2016-08" db="EMBL/GenBank/DDBJ databases">
        <title>A Parts List for Fungal Cellulosomes Revealed by Comparative Genomics.</title>
        <authorList>
            <consortium name="DOE Joint Genome Institute"/>
            <person name="Haitjema C.H."/>
            <person name="Gilmore S.P."/>
            <person name="Henske J.K."/>
            <person name="Solomon K.V."/>
            <person name="De Groot R."/>
            <person name="Kuo A."/>
            <person name="Mondo S.J."/>
            <person name="Salamov A.A."/>
            <person name="Labutti K."/>
            <person name="Zhao Z."/>
            <person name="Chiniquy J."/>
            <person name="Barry K."/>
            <person name="Brewer H.M."/>
            <person name="Purvine S.O."/>
            <person name="Wright A.T."/>
            <person name="Boxma B."/>
            <person name="Van Alen T."/>
            <person name="Hackstein J.H."/>
            <person name="Baker S.E."/>
            <person name="Grigoriev I.V."/>
            <person name="O'Malley M.A."/>
        </authorList>
    </citation>
    <scope>NUCLEOTIDE SEQUENCE [LARGE SCALE GENOMIC DNA]</scope>
    <source>
        <strain evidence="2 3">G1</strain>
    </source>
</reference>
<protein>
    <recommendedName>
        <fullName evidence="4">Maintenance of telomere capping protein 1</fullName>
    </recommendedName>
</protein>
<evidence type="ECO:0000313" key="2">
    <source>
        <dbReference type="EMBL" id="ORY86586.1"/>
    </source>
</evidence>
<comment type="caution">
    <text evidence="2">The sequence shown here is derived from an EMBL/GenBank/DDBJ whole genome shotgun (WGS) entry which is preliminary data.</text>
</comment>
<dbReference type="InterPro" id="IPR018814">
    <property type="entry name" value="DUF5427"/>
</dbReference>